<dbReference type="HOGENOM" id="CLU_1846575_0_0_1"/>
<gene>
    <name evidence="2" type="ORF">M407DRAFT_25667</name>
</gene>
<evidence type="ECO:0000313" key="3">
    <source>
        <dbReference type="Proteomes" id="UP000054248"/>
    </source>
</evidence>
<accession>A0A0C3LUG1</accession>
<sequence length="139" mass="14507">MPEILKELWGNIGHEQSNPSSGPYLPPAIDDDDGGSDYSDMDLDTPGGPRQGRILALLAPNPLDSGDELSTAQGAGTCTWEPIRGGELLVAQKAFNSLEVSSKAVPIMGRYIGAAVKAGFALVEIVQAMGGGRKSLLND</sequence>
<feature type="region of interest" description="Disordered" evidence="1">
    <location>
        <begin position="9"/>
        <end position="46"/>
    </location>
</feature>
<dbReference type="AlphaFoldDB" id="A0A0C3LUG1"/>
<organism evidence="2 3">
    <name type="scientific">Tulasnella calospora MUT 4182</name>
    <dbReference type="NCBI Taxonomy" id="1051891"/>
    <lineage>
        <taxon>Eukaryota</taxon>
        <taxon>Fungi</taxon>
        <taxon>Dikarya</taxon>
        <taxon>Basidiomycota</taxon>
        <taxon>Agaricomycotina</taxon>
        <taxon>Agaricomycetes</taxon>
        <taxon>Cantharellales</taxon>
        <taxon>Tulasnellaceae</taxon>
        <taxon>Tulasnella</taxon>
    </lineage>
</organism>
<evidence type="ECO:0000256" key="1">
    <source>
        <dbReference type="SAM" id="MobiDB-lite"/>
    </source>
</evidence>
<reference evidence="2 3" key="1">
    <citation type="submission" date="2014-04" db="EMBL/GenBank/DDBJ databases">
        <authorList>
            <consortium name="DOE Joint Genome Institute"/>
            <person name="Kuo A."/>
            <person name="Girlanda M."/>
            <person name="Perotto S."/>
            <person name="Kohler A."/>
            <person name="Nagy L.G."/>
            <person name="Floudas D."/>
            <person name="Copeland A."/>
            <person name="Barry K.W."/>
            <person name="Cichocki N."/>
            <person name="Veneault-Fourrey C."/>
            <person name="LaButti K."/>
            <person name="Lindquist E.A."/>
            <person name="Lipzen A."/>
            <person name="Lundell T."/>
            <person name="Morin E."/>
            <person name="Murat C."/>
            <person name="Sun H."/>
            <person name="Tunlid A."/>
            <person name="Henrissat B."/>
            <person name="Grigoriev I.V."/>
            <person name="Hibbett D.S."/>
            <person name="Martin F."/>
            <person name="Nordberg H.P."/>
            <person name="Cantor M.N."/>
            <person name="Hua S.X."/>
        </authorList>
    </citation>
    <scope>NUCLEOTIDE SEQUENCE [LARGE SCALE GENOMIC DNA]</scope>
    <source>
        <strain evidence="2 3">MUT 4182</strain>
    </source>
</reference>
<name>A0A0C3LUG1_9AGAM</name>
<evidence type="ECO:0000313" key="2">
    <source>
        <dbReference type="EMBL" id="KIO25027.1"/>
    </source>
</evidence>
<dbReference type="EMBL" id="KN823050">
    <property type="protein sequence ID" value="KIO25027.1"/>
    <property type="molecule type" value="Genomic_DNA"/>
</dbReference>
<dbReference type="Proteomes" id="UP000054248">
    <property type="component" value="Unassembled WGS sequence"/>
</dbReference>
<protein>
    <submittedName>
        <fullName evidence="2">Uncharacterized protein</fullName>
    </submittedName>
</protein>
<keyword evidence="3" id="KW-1185">Reference proteome</keyword>
<feature type="compositionally biased region" description="Acidic residues" evidence="1">
    <location>
        <begin position="29"/>
        <end position="43"/>
    </location>
</feature>
<proteinExistence type="predicted"/>
<reference evidence="3" key="2">
    <citation type="submission" date="2015-01" db="EMBL/GenBank/DDBJ databases">
        <title>Evolutionary Origins and Diversification of the Mycorrhizal Mutualists.</title>
        <authorList>
            <consortium name="DOE Joint Genome Institute"/>
            <consortium name="Mycorrhizal Genomics Consortium"/>
            <person name="Kohler A."/>
            <person name="Kuo A."/>
            <person name="Nagy L.G."/>
            <person name="Floudas D."/>
            <person name="Copeland A."/>
            <person name="Barry K.W."/>
            <person name="Cichocki N."/>
            <person name="Veneault-Fourrey C."/>
            <person name="LaButti K."/>
            <person name="Lindquist E.A."/>
            <person name="Lipzen A."/>
            <person name="Lundell T."/>
            <person name="Morin E."/>
            <person name="Murat C."/>
            <person name="Riley R."/>
            <person name="Ohm R."/>
            <person name="Sun H."/>
            <person name="Tunlid A."/>
            <person name="Henrissat B."/>
            <person name="Grigoriev I.V."/>
            <person name="Hibbett D.S."/>
            <person name="Martin F."/>
        </authorList>
    </citation>
    <scope>NUCLEOTIDE SEQUENCE [LARGE SCALE GENOMIC DNA]</scope>
    <source>
        <strain evidence="3">MUT 4182</strain>
    </source>
</reference>